<feature type="transmembrane region" description="Helical" evidence="6">
    <location>
        <begin position="146"/>
        <end position="168"/>
    </location>
</feature>
<protein>
    <submittedName>
        <fullName evidence="8">YitT family protein</fullName>
    </submittedName>
</protein>
<dbReference type="CDD" id="cd16380">
    <property type="entry name" value="YitT_C"/>
    <property type="match status" value="1"/>
</dbReference>
<keyword evidence="3 6" id="KW-0812">Transmembrane</keyword>
<keyword evidence="2" id="KW-1003">Cell membrane</keyword>
<keyword evidence="4 6" id="KW-1133">Transmembrane helix</keyword>
<reference evidence="8" key="1">
    <citation type="submission" date="2020-10" db="EMBL/GenBank/DDBJ databases">
        <authorList>
            <person name="Gilroy R."/>
        </authorList>
    </citation>
    <scope>NUCLEOTIDE SEQUENCE</scope>
    <source>
        <strain evidence="8">CHK195-11698</strain>
    </source>
</reference>
<dbReference type="InterPro" id="IPR015867">
    <property type="entry name" value="N-reg_PII/ATP_PRibTrfase_C"/>
</dbReference>
<reference evidence="8" key="2">
    <citation type="journal article" date="2021" name="PeerJ">
        <title>Extensive microbial diversity within the chicken gut microbiome revealed by metagenomics and culture.</title>
        <authorList>
            <person name="Gilroy R."/>
            <person name="Ravi A."/>
            <person name="Getino M."/>
            <person name="Pursley I."/>
            <person name="Horton D.L."/>
            <person name="Alikhan N.F."/>
            <person name="Baker D."/>
            <person name="Gharbi K."/>
            <person name="Hall N."/>
            <person name="Watson M."/>
            <person name="Adriaenssens E.M."/>
            <person name="Foster-Nyarko E."/>
            <person name="Jarju S."/>
            <person name="Secka A."/>
            <person name="Antonio M."/>
            <person name="Oren A."/>
            <person name="Chaudhuri R.R."/>
            <person name="La Ragione R."/>
            <person name="Hildebrand F."/>
            <person name="Pallen M.J."/>
        </authorList>
    </citation>
    <scope>NUCLEOTIDE SEQUENCE</scope>
    <source>
        <strain evidence="8">CHK195-11698</strain>
    </source>
</reference>
<dbReference type="InterPro" id="IPR051461">
    <property type="entry name" value="UPF0750_membrane"/>
</dbReference>
<dbReference type="AlphaFoldDB" id="A0A9D1HN23"/>
<dbReference type="InterPro" id="IPR003740">
    <property type="entry name" value="YitT"/>
</dbReference>
<feature type="transmembrane region" description="Helical" evidence="6">
    <location>
        <begin position="49"/>
        <end position="72"/>
    </location>
</feature>
<sequence>MSMKKIIIQLAGILLGNTFYALGVVLFIVPTGLITGGTTGLGLAFQHFFGIPLSSFVTVFNLLMFFVGLLILGKQFALTTLVSTFYYPLILTVLEKGIGYHSLTSDPLLATLFGGALIGIAIGIVIRCHASTGGMDIPPLIANKLWGLSISVTMYVFDFLILLLQASFTNIEMILYGILLVLCYTLVLDRVLMIGQSQTEVFIVSHEHEKINDMIIHELDRGSTLLKAQTGFKKEERPVILTVITHRELPELRGRVLDIDPGAFIIVSAANEVRGRGFTARKEYLSK</sequence>
<name>A0A9D1HN23_9FIRM</name>
<evidence type="ECO:0000256" key="3">
    <source>
        <dbReference type="ARBA" id="ARBA00022692"/>
    </source>
</evidence>
<dbReference type="Pfam" id="PF02588">
    <property type="entry name" value="YitT_membrane"/>
    <property type="match status" value="1"/>
</dbReference>
<organism evidence="8 9">
    <name type="scientific">Candidatus Fimiplasma intestinipullorum</name>
    <dbReference type="NCBI Taxonomy" id="2840825"/>
    <lineage>
        <taxon>Bacteria</taxon>
        <taxon>Bacillati</taxon>
        <taxon>Bacillota</taxon>
        <taxon>Clostridia</taxon>
        <taxon>Eubacteriales</taxon>
        <taxon>Candidatus Fimiplasma</taxon>
    </lineage>
</organism>
<comment type="subcellular location">
    <subcellularLocation>
        <location evidence="1">Cell membrane</location>
        <topology evidence="1">Multi-pass membrane protein</topology>
    </subcellularLocation>
</comment>
<accession>A0A9D1HN23</accession>
<dbReference type="InterPro" id="IPR019264">
    <property type="entry name" value="DUF2179"/>
</dbReference>
<gene>
    <name evidence="8" type="ORF">IAD15_05095</name>
</gene>
<feature type="domain" description="DUF2179" evidence="7">
    <location>
        <begin position="221"/>
        <end position="275"/>
    </location>
</feature>
<evidence type="ECO:0000256" key="2">
    <source>
        <dbReference type="ARBA" id="ARBA00022475"/>
    </source>
</evidence>
<dbReference type="Gene3D" id="3.30.70.120">
    <property type="match status" value="1"/>
</dbReference>
<feature type="transmembrane region" description="Helical" evidence="6">
    <location>
        <begin position="174"/>
        <end position="192"/>
    </location>
</feature>
<evidence type="ECO:0000256" key="5">
    <source>
        <dbReference type="ARBA" id="ARBA00023136"/>
    </source>
</evidence>
<dbReference type="GO" id="GO:0005886">
    <property type="term" value="C:plasma membrane"/>
    <property type="evidence" value="ECO:0007669"/>
    <property type="project" value="UniProtKB-SubCell"/>
</dbReference>
<dbReference type="Pfam" id="PF10035">
    <property type="entry name" value="DUF2179"/>
    <property type="match status" value="1"/>
</dbReference>
<evidence type="ECO:0000256" key="1">
    <source>
        <dbReference type="ARBA" id="ARBA00004651"/>
    </source>
</evidence>
<dbReference type="Proteomes" id="UP000824175">
    <property type="component" value="Unassembled WGS sequence"/>
</dbReference>
<dbReference type="PANTHER" id="PTHR33545">
    <property type="entry name" value="UPF0750 MEMBRANE PROTEIN YITT-RELATED"/>
    <property type="match status" value="1"/>
</dbReference>
<dbReference type="EMBL" id="DVMJ01000043">
    <property type="protein sequence ID" value="HIU13428.1"/>
    <property type="molecule type" value="Genomic_DNA"/>
</dbReference>
<evidence type="ECO:0000256" key="4">
    <source>
        <dbReference type="ARBA" id="ARBA00022989"/>
    </source>
</evidence>
<keyword evidence="5 6" id="KW-0472">Membrane</keyword>
<evidence type="ECO:0000259" key="7">
    <source>
        <dbReference type="Pfam" id="PF10035"/>
    </source>
</evidence>
<evidence type="ECO:0000313" key="8">
    <source>
        <dbReference type="EMBL" id="HIU13428.1"/>
    </source>
</evidence>
<dbReference type="PIRSF" id="PIRSF006483">
    <property type="entry name" value="Membrane_protein_YitT"/>
    <property type="match status" value="1"/>
</dbReference>
<comment type="caution">
    <text evidence="8">The sequence shown here is derived from an EMBL/GenBank/DDBJ whole genome shotgun (WGS) entry which is preliminary data.</text>
</comment>
<dbReference type="PANTHER" id="PTHR33545:SF5">
    <property type="entry name" value="UPF0750 MEMBRANE PROTEIN YITT"/>
    <property type="match status" value="1"/>
</dbReference>
<feature type="transmembrane region" description="Helical" evidence="6">
    <location>
        <begin position="108"/>
        <end position="126"/>
    </location>
</feature>
<evidence type="ECO:0000256" key="6">
    <source>
        <dbReference type="SAM" id="Phobius"/>
    </source>
</evidence>
<evidence type="ECO:0000313" key="9">
    <source>
        <dbReference type="Proteomes" id="UP000824175"/>
    </source>
</evidence>
<proteinExistence type="predicted"/>
<feature type="transmembrane region" description="Helical" evidence="6">
    <location>
        <begin position="7"/>
        <end position="29"/>
    </location>
</feature>